<dbReference type="GeneID" id="6165984"/>
<dbReference type="eggNOG" id="arCOG00536">
    <property type="taxonomic scope" value="Archaea"/>
</dbReference>
<dbReference type="RefSeq" id="WP_012350586.1">
    <property type="nucleotide sequence ID" value="NC_010525.1"/>
</dbReference>
<name>B1Y8T8_PYRNV</name>
<dbReference type="NCBIfam" id="TIGR01687">
    <property type="entry name" value="moaD_arch"/>
    <property type="match status" value="1"/>
</dbReference>
<dbReference type="PANTHER" id="PTHR38031">
    <property type="entry name" value="SULFUR CARRIER PROTEIN SLR0821-RELATED"/>
    <property type="match status" value="1"/>
</dbReference>
<dbReference type="InterPro" id="IPR052045">
    <property type="entry name" value="Sulfur_Carrier/Prot_Modifier"/>
</dbReference>
<dbReference type="CDD" id="cd17040">
    <property type="entry name" value="Ubl_MoaD_like"/>
    <property type="match status" value="1"/>
</dbReference>
<dbReference type="KEGG" id="tne:Tneu_1240"/>
<dbReference type="Pfam" id="PF02597">
    <property type="entry name" value="ThiS"/>
    <property type="match status" value="1"/>
</dbReference>
<dbReference type="InterPro" id="IPR016155">
    <property type="entry name" value="Mopterin_synth/thiamin_S_b"/>
</dbReference>
<reference evidence="1" key="1">
    <citation type="submission" date="2008-03" db="EMBL/GenBank/DDBJ databases">
        <title>Complete sequence of Thermoproteus neutrophilus V24Sta.</title>
        <authorList>
            <consortium name="US DOE Joint Genome Institute"/>
            <person name="Copeland A."/>
            <person name="Lucas S."/>
            <person name="Lapidus A."/>
            <person name="Glavina del Rio T."/>
            <person name="Dalin E."/>
            <person name="Tice H."/>
            <person name="Bruce D."/>
            <person name="Goodwin L."/>
            <person name="Pitluck S."/>
            <person name="Sims D."/>
            <person name="Brettin T."/>
            <person name="Detter J.C."/>
            <person name="Han C."/>
            <person name="Kuske C.R."/>
            <person name="Schmutz J."/>
            <person name="Larimer F."/>
            <person name="Land M."/>
            <person name="Hauser L."/>
            <person name="Kyrpides N."/>
            <person name="Mikhailova N."/>
            <person name="Biddle J.F."/>
            <person name="Zhang Z."/>
            <person name="Fitz-Gibbon S.T."/>
            <person name="Lowe T.M."/>
            <person name="Saltikov C."/>
            <person name="House C.H."/>
            <person name="Richardson P."/>
        </authorList>
    </citation>
    <scope>NUCLEOTIDE SEQUENCE [LARGE SCALE GENOMIC DNA]</scope>
    <source>
        <strain evidence="1">V24Sta</strain>
    </source>
</reference>
<dbReference type="AlphaFoldDB" id="B1Y8T8"/>
<evidence type="ECO:0000313" key="1">
    <source>
        <dbReference type="EMBL" id="ACB40167.1"/>
    </source>
</evidence>
<keyword evidence="2" id="KW-1185">Reference proteome</keyword>
<dbReference type="PANTHER" id="PTHR38031:SF1">
    <property type="entry name" value="SULFUR CARRIER PROTEIN CYSO"/>
    <property type="match status" value="1"/>
</dbReference>
<gene>
    <name evidence="1" type="ordered locus">Tneu_1240</name>
</gene>
<dbReference type="STRING" id="444157.Tneu_1240"/>
<sequence length="94" mass="10330">MKVVVKIYGPKYFGIDRYDVVTEVLEVDGEPTVMDVLDKLEGRYPGLKRRLLSGDVVAPMHDVLINGRSIAFLRGLTTALKDGDVVQIVPPFGG</sequence>
<dbReference type="Gene3D" id="3.10.20.30">
    <property type="match status" value="1"/>
</dbReference>
<protein>
    <submittedName>
        <fullName evidence="1">ThiamineS protein</fullName>
    </submittedName>
</protein>
<proteinExistence type="predicted"/>
<organism evidence="1 2">
    <name type="scientific">Pyrobaculum neutrophilum (strain DSM 2338 / JCM 9278 / NBRC 100436 / V24Sta)</name>
    <name type="common">Thermoproteus neutrophilus</name>
    <dbReference type="NCBI Taxonomy" id="444157"/>
    <lineage>
        <taxon>Archaea</taxon>
        <taxon>Thermoproteota</taxon>
        <taxon>Thermoprotei</taxon>
        <taxon>Thermoproteales</taxon>
        <taxon>Thermoproteaceae</taxon>
        <taxon>Pyrobaculum</taxon>
    </lineage>
</organism>
<dbReference type="Proteomes" id="UP000001694">
    <property type="component" value="Chromosome"/>
</dbReference>
<accession>B1Y8T8</accession>
<dbReference type="OrthoDB" id="98357at2157"/>
<evidence type="ECO:0000313" key="2">
    <source>
        <dbReference type="Proteomes" id="UP000001694"/>
    </source>
</evidence>
<dbReference type="InterPro" id="IPR010038">
    <property type="entry name" value="MoaD_arc-typ"/>
</dbReference>
<dbReference type="SUPFAM" id="SSF54285">
    <property type="entry name" value="MoaD/ThiS"/>
    <property type="match status" value="1"/>
</dbReference>
<dbReference type="InterPro" id="IPR003749">
    <property type="entry name" value="ThiS/MoaD-like"/>
</dbReference>
<dbReference type="InterPro" id="IPR012675">
    <property type="entry name" value="Beta-grasp_dom_sf"/>
</dbReference>
<dbReference type="EMBL" id="CP001014">
    <property type="protein sequence ID" value="ACB40167.1"/>
    <property type="molecule type" value="Genomic_DNA"/>
</dbReference>
<dbReference type="HOGENOM" id="CLU_114601_1_2_2"/>